<dbReference type="EMBL" id="CP037901">
    <property type="protein sequence ID" value="QBP13841.1"/>
    <property type="molecule type" value="Genomic_DNA"/>
</dbReference>
<protein>
    <submittedName>
        <fullName evidence="2">DUF4214 domain-containing protein</fullName>
    </submittedName>
</protein>
<dbReference type="RefSeq" id="WP_017511569.1">
    <property type="nucleotide sequence ID" value="NZ_CP037901.1"/>
</dbReference>
<dbReference type="Pfam" id="PF13946">
    <property type="entry name" value="DUF4214"/>
    <property type="match status" value="1"/>
</dbReference>
<dbReference type="GO" id="GO:0047355">
    <property type="term" value="F:CDP-glycerol glycerophosphotransferase activity"/>
    <property type="evidence" value="ECO:0007669"/>
    <property type="project" value="InterPro"/>
</dbReference>
<dbReference type="InterPro" id="IPR038255">
    <property type="entry name" value="PBS_linker_sf"/>
</dbReference>
<proteinExistence type="predicted"/>
<dbReference type="InterPro" id="IPR025282">
    <property type="entry name" value="DUF4214"/>
</dbReference>
<organism evidence="2 3">
    <name type="scientific">Cupriavidus metallidurans</name>
    <dbReference type="NCBI Taxonomy" id="119219"/>
    <lineage>
        <taxon>Bacteria</taxon>
        <taxon>Pseudomonadati</taxon>
        <taxon>Pseudomonadota</taxon>
        <taxon>Betaproteobacteria</taxon>
        <taxon>Burkholderiales</taxon>
        <taxon>Burkholderiaceae</taxon>
        <taxon>Cupriavidus</taxon>
    </lineage>
</organism>
<evidence type="ECO:0000313" key="2">
    <source>
        <dbReference type="EMBL" id="QBP13841.1"/>
    </source>
</evidence>
<dbReference type="AlphaFoldDB" id="A0A482IZH5"/>
<evidence type="ECO:0000313" key="3">
    <source>
        <dbReference type="Proteomes" id="UP000253772"/>
    </source>
</evidence>
<dbReference type="Gene3D" id="3.40.50.12580">
    <property type="match status" value="1"/>
</dbReference>
<dbReference type="SUPFAM" id="SSF53756">
    <property type="entry name" value="UDP-Glycosyltransferase/glycogen phosphorylase"/>
    <property type="match status" value="1"/>
</dbReference>
<dbReference type="Gene3D" id="1.10.3130.20">
    <property type="entry name" value="Phycobilisome linker domain"/>
    <property type="match status" value="1"/>
</dbReference>
<accession>A0A482IZH5</accession>
<dbReference type="InterPro" id="IPR043148">
    <property type="entry name" value="TagF_C"/>
</dbReference>
<reference evidence="2 3" key="1">
    <citation type="submission" date="2019-03" db="EMBL/GenBank/DDBJ databases">
        <title>Comparative insights into the high quality Complete genome sequence of highly metal resistant Cupriavidus metallidurans strain BS1 isolated from a gold-copper mine.</title>
        <authorList>
            <person name="Mazhar H.S."/>
            <person name="Rensing C."/>
        </authorList>
    </citation>
    <scope>NUCLEOTIDE SEQUENCE [LARGE SCALE GENOMIC DNA]</scope>
    <source>
        <strain evidence="2 3">BS1</strain>
    </source>
</reference>
<evidence type="ECO:0000259" key="1">
    <source>
        <dbReference type="Pfam" id="PF13946"/>
    </source>
</evidence>
<name>A0A482IZH5_9BURK</name>
<feature type="domain" description="DUF4214" evidence="1">
    <location>
        <begin position="58"/>
        <end position="121"/>
    </location>
</feature>
<dbReference type="OrthoDB" id="8887110at2"/>
<dbReference type="InterPro" id="IPR007554">
    <property type="entry name" value="Glycerophosphate_synth"/>
</dbReference>
<gene>
    <name evidence="2" type="ORF">DDF84_030220</name>
</gene>
<dbReference type="GO" id="GO:0016020">
    <property type="term" value="C:membrane"/>
    <property type="evidence" value="ECO:0007669"/>
    <property type="project" value="InterPro"/>
</dbReference>
<dbReference type="Proteomes" id="UP000253772">
    <property type="component" value="Chromosome c2"/>
</dbReference>
<dbReference type="Pfam" id="PF04464">
    <property type="entry name" value="Glyphos_transf"/>
    <property type="match status" value="1"/>
</dbReference>
<sequence>MKFSQLSRRLLRRIYARELVNSAYTALLDRPVDAQASRRYADLICTDAGGETSFLKVLLESDEFRQHAYGKAAPQLVESMYRALLGREPETAAVAQYTERLTGSHAFEQVLSGIAQSDEHRSRIYEQNIAHTVASVCWGVTGKSLDGFSDPDRASVMSAAEHGLDNLVAHVVALARARDVSFESSRVEIVESIYTGLLAKSPTPEEMQSALASLRTPADVRQLAAHCGDVRLRQVAKPAEIPNTKLDGDIRLVRTDKLADAQVVQMVDGFFDTESSFAWSKRTSSLLVTGRVTLYLSCNYLFPGEVREVAIESEGTTHVVKLADAYAAHVITVGGDEPVFVRFRANGAVSPKERGISNDSRPLAFQLWLRTPPLPKVIENCKLSGSGTGRKIYCVFSSKKEEDSLRPIQLELVRQEFDCESITTSQLGKRFHGRLVDDGVFLIASAETYATIRNAGLNGRFIYAEHGASPLKGYTYSGHYTHYDLALLPGLLWTERLRSLYPQAKTSYEAIGYPKLTVPRLSASERANACARLGVDPERPVVLFAPTWSGGDRESGLFNIRHLNPDGNMFAIPHDGDVRFANELANDGSRIHVLNAGESISYYYAVADILVSDVSSTAVEFASLGKPVVCLAMTRIPNFETRYHESPRRIRIPHTGQYWDFCSVVEPDLLQTTVDAVAAKVQPGEASTPSDALNALLCCHGDQATQRAVGAIRAFLRSDERCVTSTSSSAPG</sequence>